<dbReference type="AlphaFoldDB" id="A0AB39LVD6"/>
<dbReference type="PANTHER" id="PTHR31047">
    <property type="entry name" value="MEIOTICALLY UP-REGULATED GENE 157 PROTEIN"/>
    <property type="match status" value="1"/>
</dbReference>
<gene>
    <name evidence="2" type="ORF">AB5J57_25565</name>
</gene>
<evidence type="ECO:0000256" key="1">
    <source>
        <dbReference type="SAM" id="MobiDB-lite"/>
    </source>
</evidence>
<dbReference type="GO" id="GO:0016787">
    <property type="term" value="F:hydrolase activity"/>
    <property type="evidence" value="ECO:0007669"/>
    <property type="project" value="UniProtKB-KW"/>
</dbReference>
<dbReference type="Gene3D" id="1.50.10.10">
    <property type="match status" value="1"/>
</dbReference>
<dbReference type="InterPro" id="IPR008313">
    <property type="entry name" value="GH125"/>
</dbReference>
<protein>
    <submittedName>
        <fullName evidence="2">Glycoside hydrolase family 125 protein</fullName>
    </submittedName>
</protein>
<dbReference type="SUPFAM" id="SSF48208">
    <property type="entry name" value="Six-hairpin glycosidases"/>
    <property type="match status" value="1"/>
</dbReference>
<keyword evidence="2" id="KW-0378">Hydrolase</keyword>
<dbReference type="GO" id="GO:0005975">
    <property type="term" value="P:carbohydrate metabolic process"/>
    <property type="evidence" value="ECO:0007669"/>
    <property type="project" value="InterPro"/>
</dbReference>
<dbReference type="PANTHER" id="PTHR31047:SF0">
    <property type="entry name" value="MEIOTICALLY UP-REGULATED GENE 157 PROTEIN"/>
    <property type="match status" value="1"/>
</dbReference>
<dbReference type="EMBL" id="CP163429">
    <property type="protein sequence ID" value="XDP96677.1"/>
    <property type="molecule type" value="Genomic_DNA"/>
</dbReference>
<organism evidence="2">
    <name type="scientific">Streptomyces sp. R02</name>
    <dbReference type="NCBI Taxonomy" id="3238623"/>
    <lineage>
        <taxon>Bacteria</taxon>
        <taxon>Bacillati</taxon>
        <taxon>Actinomycetota</taxon>
        <taxon>Actinomycetes</taxon>
        <taxon>Kitasatosporales</taxon>
        <taxon>Streptomycetaceae</taxon>
        <taxon>Streptomyces</taxon>
    </lineage>
</organism>
<dbReference type="RefSeq" id="WP_369159155.1">
    <property type="nucleotide sequence ID" value="NZ_CP163429.1"/>
</dbReference>
<proteinExistence type="predicted"/>
<dbReference type="InterPro" id="IPR008928">
    <property type="entry name" value="6-hairpin_glycosidase_sf"/>
</dbReference>
<dbReference type="SMART" id="SM01149">
    <property type="entry name" value="DUF1237"/>
    <property type="match status" value="1"/>
</dbReference>
<evidence type="ECO:0000313" key="2">
    <source>
        <dbReference type="EMBL" id="XDP96677.1"/>
    </source>
</evidence>
<feature type="region of interest" description="Disordered" evidence="1">
    <location>
        <begin position="186"/>
        <end position="211"/>
    </location>
</feature>
<accession>A0AB39LVD6</accession>
<dbReference type="InterPro" id="IPR012341">
    <property type="entry name" value="6hp_glycosidase-like_sf"/>
</dbReference>
<dbReference type="PIRSF" id="PIRSF028846">
    <property type="entry name" value="UCP028846"/>
    <property type="match status" value="1"/>
</dbReference>
<name>A0AB39LVD6_9ACTN</name>
<dbReference type="Pfam" id="PF06824">
    <property type="entry name" value="Glyco_hydro_125"/>
    <property type="match status" value="1"/>
</dbReference>
<reference evidence="2" key="1">
    <citation type="submission" date="2024-07" db="EMBL/GenBank/DDBJ databases">
        <authorList>
            <person name="Yu S.T."/>
        </authorList>
    </citation>
    <scope>NUCLEOTIDE SEQUENCE</scope>
    <source>
        <strain evidence="2">R02</strain>
    </source>
</reference>
<sequence length="445" mass="48944">MHFPTSVKDHPTVRRAVRRLDDLADPRVGETLVRCLDDTLARTIRPMPDGTAFVVTGDIPAMWLRDSSTQMMPFLALCQEDEPLQDLLLAVLRRQFQQIARNPYANAFNAEPSGQAHDPRDLCEDPWVWEEKYEVDSLAFPLLLAHRFWLASGRTDHVAQALDAARTAVAVWRTEQDHERLSAYRFRREDGPPSDTLPNDGRGTPVARTGMTWSGFRPSDDACVYGYNVPANLCAAAALDGAAELAHHAHDTDLAESAALLAAELRAATAEHGTVDHPEFGLIYAYEVDGRGNALLMDDANMPGLLSIPLVANIPATDPVYLATRAFALSPANPTWHRGTAAEGIGSPHTPDEHIWPIAIAVQGLTSGDRAERIAALRTLLATDAGTGQMHESFHKDDPRRYTRPWFSWANAMYAELALDMADLGTRALWTRPSHVTRPVQGGTS</sequence>